<dbReference type="CDD" id="cd12148">
    <property type="entry name" value="fungal_TF_MHR"/>
    <property type="match status" value="1"/>
</dbReference>
<reference evidence="3 4" key="1">
    <citation type="journal article" date="2018" name="PLoS Pathog.">
        <title>Evolution of structural diversity of trichothecenes, a family of toxins produced by plant pathogenic and entomopathogenic fungi.</title>
        <authorList>
            <person name="Proctor R.H."/>
            <person name="McCormick S.P."/>
            <person name="Kim H.S."/>
            <person name="Cardoza R.E."/>
            <person name="Stanley A.M."/>
            <person name="Lindo L."/>
            <person name="Kelly A."/>
            <person name="Brown D.W."/>
            <person name="Lee T."/>
            <person name="Vaughan M.M."/>
            <person name="Alexander N.J."/>
            <person name="Busman M."/>
            <person name="Gutierrez S."/>
        </authorList>
    </citation>
    <scope>NUCLEOTIDE SEQUENCE [LARGE SCALE GENOMIC DNA]</scope>
    <source>
        <strain evidence="3 4">NRRL 20695</strain>
    </source>
</reference>
<proteinExistence type="predicted"/>
<dbReference type="EMBL" id="PXOG01000025">
    <property type="protein sequence ID" value="RGP80662.1"/>
    <property type="molecule type" value="Genomic_DNA"/>
</dbReference>
<dbReference type="InterPro" id="IPR050789">
    <property type="entry name" value="Diverse_Enzym_Activities"/>
</dbReference>
<evidence type="ECO:0000313" key="4">
    <source>
        <dbReference type="Proteomes" id="UP000266234"/>
    </source>
</evidence>
<dbReference type="GO" id="GO:0000981">
    <property type="term" value="F:DNA-binding transcription factor activity, RNA polymerase II-specific"/>
    <property type="evidence" value="ECO:0007669"/>
    <property type="project" value="InterPro"/>
</dbReference>
<dbReference type="Proteomes" id="UP000266234">
    <property type="component" value="Unassembled WGS sequence"/>
</dbReference>
<dbReference type="PANTHER" id="PTHR43283">
    <property type="entry name" value="BETA-LACTAMASE-RELATED"/>
    <property type="match status" value="1"/>
</dbReference>
<dbReference type="GO" id="GO:0008270">
    <property type="term" value="F:zinc ion binding"/>
    <property type="evidence" value="ECO:0007669"/>
    <property type="project" value="InterPro"/>
</dbReference>
<organism evidence="3 4">
    <name type="scientific">Fusarium longipes</name>
    <dbReference type="NCBI Taxonomy" id="694270"/>
    <lineage>
        <taxon>Eukaryota</taxon>
        <taxon>Fungi</taxon>
        <taxon>Dikarya</taxon>
        <taxon>Ascomycota</taxon>
        <taxon>Pezizomycotina</taxon>
        <taxon>Sordariomycetes</taxon>
        <taxon>Hypocreomycetidae</taxon>
        <taxon>Hypocreales</taxon>
        <taxon>Nectriaceae</taxon>
        <taxon>Fusarium</taxon>
    </lineage>
</organism>
<dbReference type="SUPFAM" id="SSF56601">
    <property type="entry name" value="beta-lactamase/transpeptidase-like"/>
    <property type="match status" value="1"/>
</dbReference>
<dbReference type="OrthoDB" id="5958943at2759"/>
<dbReference type="AlphaFoldDB" id="A0A395T8N1"/>
<dbReference type="InterPro" id="IPR001466">
    <property type="entry name" value="Beta-lactam-related"/>
</dbReference>
<feature type="region of interest" description="Disordered" evidence="1">
    <location>
        <begin position="490"/>
        <end position="512"/>
    </location>
</feature>
<comment type="caution">
    <text evidence="3">The sequence shown here is derived from an EMBL/GenBank/DDBJ whole genome shotgun (WGS) entry which is preliminary data.</text>
</comment>
<protein>
    <recommendedName>
        <fullName evidence="2">Beta-lactamase-related domain-containing protein</fullName>
    </recommendedName>
</protein>
<dbReference type="PANTHER" id="PTHR43283:SF3">
    <property type="entry name" value="BETA-LACTAMASE FAMILY PROTEIN (AFU_ORTHOLOGUE AFUA_5G07500)"/>
    <property type="match status" value="1"/>
</dbReference>
<dbReference type="Pfam" id="PF00144">
    <property type="entry name" value="Beta-lactamase"/>
    <property type="match status" value="1"/>
</dbReference>
<sequence length="1229" mass="137864">MPLDTQATSKIKAVIDNACADPKVDIPGTTIVVVDRNGEIFAHSAGTRGIGTNEPMTLDNIFWIASCTKMLAGIACMQLVEQGKLKLDDGEHTETLLPELKGLKVLKPDGSLEEKKNSITLRMLLTHTAGFGYTFFNERLRDWTLPAGIDEFSGRIEDIISLPLLFQPGEGWEYGTGIDWAGMAVERVSGLSLNDYLQKNVFQPLGISNMSMFPDKEMRSKLAYMHQRDQDGRIRIRDHLQRLPLVIDPNSDSEAASIFNSGGAGMFAQPQQYGKILTMLLNGGTCPKSGSRVLRQETIDLMFSNSVEKFPNFSRQPIPAAKPDLTNRIEELYEVEGNPPQGWGLTFMLTNGGPTGRSKSTVQWAGLANLWWWADREHGVAGIVCTQILPFADSKVLDLWTDVETEIYKAILKSKRGCDAPPLEYPENMDPLRDGKLIVGEKPPVVQSSTCSYCIKTHKKCTMNWAWTQLQVSYALAAASRGESGIECIIPSRRKSSETSRSSTTSMGADDSNFDAESVAASYVTQSLPPVFDFSDIDTGVQDLNVPTYLSDSLEPLSFDLETQDNDALNANLYEIDFTDLNGSSDTLSEPFDIFPEPVASVVPRQFNTLPLIQLPEANISESEQSFFSPYSPNCTVSFNERDRRTKRRRVSTPGSGTRNSCYNSLSPFSVDQSMITRSNNQLISTNLLHIYHDVLEHNLACWLNEITCPFGRSKDINKQSSFSEWGSSWTNRVLRRTLSVDRGAQSAQLIHVAKHQEAAVAKAYHLSIMAFATQYAQGSRREKERYPSIADANDNPLSECMDELSEEFDRHLQRNLWDQARKALDDVADVESFRVVSAEMIFGLTQKPLSHEDKRNDWTSSVPLGGSFDADALSEEVTDIIENDGPPIFMERAARKMHVLKYRYDAERQGITKTRKNKRPVTLSLMSTEDQSTISLLYWLSVMFDTVSSSMTERPVVVVDANSQHDDAKGDRDWNVPLFIQDCLDKPKLVVHWPCSYGEAAEAIARSAPVKVLMFRHVHYLQNVLRQGESAEKVEDVIERSVRVYRYWNMTHGAFFRELLENYDSIPSRIQSWFICISAPMHLGVLLLADLVSHIDTNSLGLPTQTQNRINSKWILRIRERSAKELSDLARVTTPSTPQPSEFHHALNESMILTEPWTVIFIRAFSKAAIYWMGEANDLRGLEAKGEVDERLAQAEECVRALWILGKKSDGARRCAEVLSRAKRKLAV</sequence>
<evidence type="ECO:0000259" key="2">
    <source>
        <dbReference type="Pfam" id="PF00144"/>
    </source>
</evidence>
<evidence type="ECO:0000313" key="3">
    <source>
        <dbReference type="EMBL" id="RGP80662.1"/>
    </source>
</evidence>
<feature type="domain" description="Beta-lactamase-related" evidence="2">
    <location>
        <begin position="19"/>
        <end position="395"/>
    </location>
</feature>
<accession>A0A395T8N1</accession>
<dbReference type="InterPro" id="IPR012338">
    <property type="entry name" value="Beta-lactam/transpept-like"/>
</dbReference>
<dbReference type="Gene3D" id="4.10.240.10">
    <property type="entry name" value="Zn(2)-C6 fungal-type DNA-binding domain"/>
    <property type="match status" value="1"/>
</dbReference>
<dbReference type="STRING" id="694270.A0A395T8N1"/>
<dbReference type="InterPro" id="IPR036864">
    <property type="entry name" value="Zn2-C6_fun-type_DNA-bd_sf"/>
</dbReference>
<dbReference type="Gene3D" id="3.40.710.10">
    <property type="entry name" value="DD-peptidase/beta-lactamase superfamily"/>
    <property type="match status" value="1"/>
</dbReference>
<keyword evidence="4" id="KW-1185">Reference proteome</keyword>
<gene>
    <name evidence="3" type="ORF">FLONG3_1137</name>
</gene>
<evidence type="ECO:0000256" key="1">
    <source>
        <dbReference type="SAM" id="MobiDB-lite"/>
    </source>
</evidence>
<name>A0A395T8N1_9HYPO</name>